<feature type="domain" description="Predicted membrane protein YciQ-like C-terminal" evidence="3">
    <location>
        <begin position="294"/>
        <end position="514"/>
    </location>
</feature>
<feature type="domain" description="DUF2207" evidence="2">
    <location>
        <begin position="26"/>
        <end position="207"/>
    </location>
</feature>
<dbReference type="OrthoDB" id="1522695at2"/>
<organism evidence="4 5">
    <name type="scientific">Fodinibius salipaludis</name>
    <dbReference type="NCBI Taxonomy" id="2032627"/>
    <lineage>
        <taxon>Bacteria</taxon>
        <taxon>Pseudomonadati</taxon>
        <taxon>Balneolota</taxon>
        <taxon>Balneolia</taxon>
        <taxon>Balneolales</taxon>
        <taxon>Balneolaceae</taxon>
        <taxon>Fodinibius</taxon>
    </lineage>
</organism>
<dbReference type="RefSeq" id="WP_095604977.1">
    <property type="nucleotide sequence ID" value="NZ_NSKE01000001.1"/>
</dbReference>
<dbReference type="InterPro" id="IPR048389">
    <property type="entry name" value="YciQ-like_C"/>
</dbReference>
<comment type="caution">
    <text evidence="4">The sequence shown here is derived from an EMBL/GenBank/DDBJ whole genome shotgun (WGS) entry which is preliminary data.</text>
</comment>
<keyword evidence="5" id="KW-1185">Reference proteome</keyword>
<keyword evidence="1" id="KW-1133">Transmembrane helix</keyword>
<dbReference type="InterPro" id="IPR018702">
    <property type="entry name" value="DUF2207"/>
</dbReference>
<dbReference type="Pfam" id="PF09972">
    <property type="entry name" value="DUF2207"/>
    <property type="match status" value="1"/>
</dbReference>
<proteinExistence type="predicted"/>
<dbReference type="Proteomes" id="UP000218831">
    <property type="component" value="Unassembled WGS sequence"/>
</dbReference>
<name>A0A2A2GG31_9BACT</name>
<evidence type="ECO:0008006" key="6">
    <source>
        <dbReference type="Google" id="ProtNLM"/>
    </source>
</evidence>
<feature type="transmembrane region" description="Helical" evidence="1">
    <location>
        <begin position="448"/>
        <end position="466"/>
    </location>
</feature>
<evidence type="ECO:0000256" key="1">
    <source>
        <dbReference type="SAM" id="Phobius"/>
    </source>
</evidence>
<accession>A0A2A2GG31</accession>
<evidence type="ECO:0000259" key="3">
    <source>
        <dbReference type="Pfam" id="PF20990"/>
    </source>
</evidence>
<dbReference type="EMBL" id="NSKE01000001">
    <property type="protein sequence ID" value="PAU95732.1"/>
    <property type="molecule type" value="Genomic_DNA"/>
</dbReference>
<evidence type="ECO:0000313" key="4">
    <source>
        <dbReference type="EMBL" id="PAU95732.1"/>
    </source>
</evidence>
<protein>
    <recommendedName>
        <fullName evidence="6">DUF2207 domain-containing protein</fullName>
    </recommendedName>
</protein>
<evidence type="ECO:0000259" key="2">
    <source>
        <dbReference type="Pfam" id="PF09972"/>
    </source>
</evidence>
<feature type="transmembrane region" description="Helical" evidence="1">
    <location>
        <begin position="256"/>
        <end position="273"/>
    </location>
</feature>
<reference evidence="4 5" key="1">
    <citation type="submission" date="2017-08" db="EMBL/GenBank/DDBJ databases">
        <title>Aliifodinibius alkalisoli sp. nov., isolated from saline alkaline soil.</title>
        <authorList>
            <person name="Liu D."/>
            <person name="Zhang G."/>
        </authorList>
    </citation>
    <scope>NUCLEOTIDE SEQUENCE [LARGE SCALE GENOMIC DNA]</scope>
    <source>
        <strain evidence="4 5">WN023</strain>
    </source>
</reference>
<feature type="transmembrane region" description="Helical" evidence="1">
    <location>
        <begin position="423"/>
        <end position="442"/>
    </location>
</feature>
<dbReference type="Pfam" id="PF20990">
    <property type="entry name" value="DUF2207_C"/>
    <property type="match status" value="1"/>
</dbReference>
<sequence length="583" mass="65125">MWIRTLILSIILIGSSFLSTSAKSYEIPDVRVEITIDADGTVHVTEHLTYVFDGSFSWAEYEIPRQGFSALTNIQIQENGKSYINENTESSGTFSVAENKEAIKLTWYYSAEDEKRTFTVSYTLQEALTVGPKWSQFFWNYLSNERDKSTSQLKISIQLPESVSGDSLYGWTRGPKGQFDLQKSAGMFTINASNIDDDEFAKVRAIFPTAVLNKSPISVTDEDFSLSQAQKEEQTYQEKRDQQIKRQEYLSDLWETLNYMIILFSIAGFYFLYRKYGKRHSTSRFSSKETIMAPGEIRPAAIGWLLQGQNITSNLLMATVLDLAREGYFKIQEEPPEEGFLADDKPTFSIERTEKQLDENLQEWENQIITFVEQRLKDGHQKLHNIFGGTNSEVSSWFTKWRKNLKEYAFDQNWVDEKSYTGCYWNIAVQSLLVIASIPALIYAGPVGLMSLFVSAFALIFSFLIIRRTPEGEEVYHQWSNYKEGLKNAKEHSISSDKLDKHFIYGLAFGLGEKELESIIATNANAVPVIAWIAFSSNTSSVASVASSFSTLGATGATSFPGTAGGAGASAGAAGGGASASAG</sequence>
<gene>
    <name evidence="4" type="ORF">CK503_01335</name>
</gene>
<evidence type="ECO:0000313" key="5">
    <source>
        <dbReference type="Proteomes" id="UP000218831"/>
    </source>
</evidence>
<dbReference type="AlphaFoldDB" id="A0A2A2GG31"/>
<keyword evidence="1" id="KW-0812">Transmembrane</keyword>
<keyword evidence="1" id="KW-0472">Membrane</keyword>